<dbReference type="SUPFAM" id="SSF53067">
    <property type="entry name" value="Actin-like ATPase domain"/>
    <property type="match status" value="2"/>
</dbReference>
<protein>
    <submittedName>
        <fullName evidence="8">Actin-like</fullName>
    </submittedName>
</protein>
<evidence type="ECO:0000256" key="4">
    <source>
        <dbReference type="ARBA" id="ARBA00022840"/>
    </source>
</evidence>
<dbReference type="FunFam" id="3.30.420.40:FF:000148">
    <property type="entry name" value="Actin, alpha skeletal muscle"/>
    <property type="match status" value="1"/>
</dbReference>
<dbReference type="PANTHER" id="PTHR11937">
    <property type="entry name" value="ACTIN"/>
    <property type="match status" value="1"/>
</dbReference>
<keyword evidence="2" id="KW-0963">Cytoplasm</keyword>
<name>A0A8B8FWH3_9HEMI</name>
<organism evidence="7 8">
    <name type="scientific">Sipha flava</name>
    <name type="common">yellow sugarcane aphid</name>
    <dbReference type="NCBI Taxonomy" id="143950"/>
    <lineage>
        <taxon>Eukaryota</taxon>
        <taxon>Metazoa</taxon>
        <taxon>Ecdysozoa</taxon>
        <taxon>Arthropoda</taxon>
        <taxon>Hexapoda</taxon>
        <taxon>Insecta</taxon>
        <taxon>Pterygota</taxon>
        <taxon>Neoptera</taxon>
        <taxon>Paraneoptera</taxon>
        <taxon>Hemiptera</taxon>
        <taxon>Sternorrhyncha</taxon>
        <taxon>Aphidomorpha</taxon>
        <taxon>Aphidoidea</taxon>
        <taxon>Aphididae</taxon>
        <taxon>Sipha</taxon>
    </lineage>
</organism>
<dbReference type="PRINTS" id="PR00190">
    <property type="entry name" value="ACTIN"/>
</dbReference>
<reference evidence="8" key="1">
    <citation type="submission" date="2025-08" db="UniProtKB">
        <authorList>
            <consortium name="RefSeq"/>
        </authorList>
    </citation>
    <scope>IDENTIFICATION</scope>
    <source>
        <tissue evidence="8">Whole body</tissue>
    </source>
</reference>
<comment type="similarity">
    <text evidence="6">Belongs to the actin family.</text>
</comment>
<dbReference type="GeneID" id="112686557"/>
<dbReference type="InterPro" id="IPR043129">
    <property type="entry name" value="ATPase_NBD"/>
</dbReference>
<proteinExistence type="inferred from homology"/>
<evidence type="ECO:0000313" key="8">
    <source>
        <dbReference type="RefSeq" id="XP_025414691.1"/>
    </source>
</evidence>
<evidence type="ECO:0000256" key="2">
    <source>
        <dbReference type="ARBA" id="ARBA00022490"/>
    </source>
</evidence>
<comment type="subcellular location">
    <subcellularLocation>
        <location evidence="1">Cytoplasm</location>
        <location evidence="1">Cytoskeleton</location>
    </subcellularLocation>
</comment>
<evidence type="ECO:0000313" key="7">
    <source>
        <dbReference type="Proteomes" id="UP000694846"/>
    </source>
</evidence>
<dbReference type="GO" id="GO:0005524">
    <property type="term" value="F:ATP binding"/>
    <property type="evidence" value="ECO:0007669"/>
    <property type="project" value="UniProtKB-KW"/>
</dbReference>
<dbReference type="RefSeq" id="XP_025414691.1">
    <property type="nucleotide sequence ID" value="XM_025558906.1"/>
</dbReference>
<evidence type="ECO:0000256" key="5">
    <source>
        <dbReference type="ARBA" id="ARBA00023212"/>
    </source>
</evidence>
<dbReference type="AlphaFoldDB" id="A0A8B8FWH3"/>
<keyword evidence="5" id="KW-0206">Cytoskeleton</keyword>
<dbReference type="Gene3D" id="3.90.640.10">
    <property type="entry name" value="Actin, Chain A, domain 4"/>
    <property type="match status" value="1"/>
</dbReference>
<gene>
    <name evidence="8" type="primary">LOC112686557</name>
</gene>
<evidence type="ECO:0000256" key="6">
    <source>
        <dbReference type="RuleBase" id="RU000487"/>
    </source>
</evidence>
<keyword evidence="3" id="KW-0547">Nucleotide-binding</keyword>
<dbReference type="OrthoDB" id="6602845at2759"/>
<evidence type="ECO:0000256" key="1">
    <source>
        <dbReference type="ARBA" id="ARBA00004245"/>
    </source>
</evidence>
<dbReference type="GO" id="GO:0005856">
    <property type="term" value="C:cytoskeleton"/>
    <property type="evidence" value="ECO:0007669"/>
    <property type="project" value="UniProtKB-SubCell"/>
</dbReference>
<keyword evidence="7" id="KW-1185">Reference proteome</keyword>
<dbReference type="Gene3D" id="3.30.420.40">
    <property type="match status" value="2"/>
</dbReference>
<dbReference type="InterPro" id="IPR004000">
    <property type="entry name" value="Actin"/>
</dbReference>
<dbReference type="Pfam" id="PF00022">
    <property type="entry name" value="Actin"/>
    <property type="match status" value="1"/>
</dbReference>
<dbReference type="SMART" id="SM00268">
    <property type="entry name" value="ACTIN"/>
    <property type="match status" value="1"/>
</dbReference>
<dbReference type="Proteomes" id="UP000694846">
    <property type="component" value="Unplaced"/>
</dbReference>
<sequence>MEQNLNVSDTFASIHPAIVIDNGSCMMKAGYAGEDFPRAITPNIVGTTRSEGSDIPFQHGPFDTTVPANQEILTYAGRLAKINENVLDIVYPMNNGLITDWDAMEKLWCYIFYEELVTPPENFNILHTESLLNSMSCREKLVEIMFEKFNVPNTTSVPKSVLPLYSHGKVTGLVVDSGYEYTHVVPIEGGYPVAHGVRNMPIGGWHVTQYMKQLINERGYDWKTSKDIDVVTIIKEKFGYCSLDVEKDQAMFTEDMEQNYTLPDGMIFKVKSEKFRGPEIMFNPALFNIESHYGGIHDLIYKSCSDCRIEEQPNLYGNIVLAGGNTLFPHLSHRLKNMLPNAPVEVVITANPERKYSTWVGGSILASLSTFDQVWISSEDYKENGPRIVYSKNYYNL</sequence>
<evidence type="ECO:0000256" key="3">
    <source>
        <dbReference type="ARBA" id="ARBA00022741"/>
    </source>
</evidence>
<keyword evidence="4" id="KW-0067">ATP-binding</keyword>
<accession>A0A8B8FWH3</accession>